<sequence>MIANLDSSPVRTLRANVVDTWRIPAWGEVADVAMPPWLVEAMMQYRAHLTELGSFRFENDDAADDILLLSRDETHVLRLKRA</sequence>
<dbReference type="RefSeq" id="WP_207183925.1">
    <property type="nucleotide sequence ID" value="NZ_AP024147.1"/>
</dbReference>
<keyword evidence="1" id="KW-0614">Plasmid</keyword>
<dbReference type="KEGG" id="mind:mvi_61950"/>
<accession>A0A8H8X0D4</accession>
<dbReference type="Proteomes" id="UP000663508">
    <property type="component" value="Plasmid pVL1_2"/>
</dbReference>
<evidence type="ECO:0000313" key="1">
    <source>
        <dbReference type="EMBL" id="BCM87734.1"/>
    </source>
</evidence>
<organism evidence="1 2">
    <name type="scientific">Methylobacterium indicum</name>
    <dbReference type="NCBI Taxonomy" id="1775910"/>
    <lineage>
        <taxon>Bacteria</taxon>
        <taxon>Pseudomonadati</taxon>
        <taxon>Pseudomonadota</taxon>
        <taxon>Alphaproteobacteria</taxon>
        <taxon>Hyphomicrobiales</taxon>
        <taxon>Methylobacteriaceae</taxon>
        <taxon>Methylobacterium</taxon>
    </lineage>
</organism>
<reference evidence="1" key="1">
    <citation type="submission" date="2020-11" db="EMBL/GenBank/DDBJ databases">
        <title>Complete genome sequence of a novel pathogenic Methylobacterium strain isolated from rice in Vietnam.</title>
        <authorList>
            <person name="Lai K."/>
            <person name="Okazaki S."/>
            <person name="Higashi K."/>
            <person name="Mori H."/>
            <person name="Toyoda A."/>
            <person name="Kurokawa K."/>
        </authorList>
    </citation>
    <scope>NUCLEOTIDE SEQUENCE</scope>
    <source>
        <strain evidence="1">VL1</strain>
        <plasmid evidence="1">pVL1_2</plasmid>
    </source>
</reference>
<name>A0A8H8X0D4_9HYPH</name>
<evidence type="ECO:0000313" key="2">
    <source>
        <dbReference type="Proteomes" id="UP000663508"/>
    </source>
</evidence>
<geneLocation type="plasmid" evidence="1 2">
    <name>pVL1_2</name>
</geneLocation>
<proteinExistence type="predicted"/>
<protein>
    <submittedName>
        <fullName evidence="1">Uncharacterized protein</fullName>
    </submittedName>
</protein>
<dbReference type="AlphaFoldDB" id="A0A8H8X0D4"/>
<gene>
    <name evidence="1" type="ORF">mvi_61950</name>
</gene>
<dbReference type="EMBL" id="AP024147">
    <property type="protein sequence ID" value="BCM87734.1"/>
    <property type="molecule type" value="Genomic_DNA"/>
</dbReference>